<evidence type="ECO:0000256" key="1">
    <source>
        <dbReference type="SAM" id="Phobius"/>
    </source>
</evidence>
<keyword evidence="3" id="KW-1185">Reference proteome</keyword>
<feature type="transmembrane region" description="Helical" evidence="1">
    <location>
        <begin position="104"/>
        <end position="125"/>
    </location>
</feature>
<gene>
    <name evidence="2" type="ORF">AB0E65_07255</name>
</gene>
<protein>
    <recommendedName>
        <fullName evidence="4">Integral membrane protein</fullName>
    </recommendedName>
</protein>
<keyword evidence="1" id="KW-1133">Transmembrane helix</keyword>
<sequence>MVPAAGGEGQKATFALASAAYRDDPVEKILDADNEWHRSTVNPGRSWARIFRPNLGEAFSRAVVDRLLTPGRKPVVQSFGMDPQTVVEHCLAANGLRRTRDIRLTAVMLLCGVLFLPGLLAWLLVFTIRATLAKVENRRTSGMGNVLLTAFGLLAVVFLVQMPFGGIWAWYSRGAVIAPVIGWVVAKRICEGTARDLRDRWASLLSGSSIGAKVPEAVPSNPGETAAEQLRQSLTRLGAEQRSNVVFYAGPKGILGMGTRWGSWQLAEDLEPAEEDKEIYAFRSWDVVRAIHAKLSLMDRTPVPTEGISKPSIEHWIVSPVGEGADAVARPEGSDVDGFRYKSHAIQQICNRQQFGSGDRHYLGVQWVTWEGQLVLSMLITVTVLYQTLRIEVTGHALGPVHGLFNSKPAAKEKTVEKAFKPWEKRTVTLPLVDSDEVVRLAARAPMTWFPKQLNWLGGSLTLPEPFGLRHAWAEQPWRHRFMADDAMRVATPVLRAVHQAVIGMLREHGVNTEKFGARSSVVSGAVQDPTPRKADTYDA</sequence>
<organism evidence="2 3">
    <name type="scientific">Streptomyces fragilis</name>
    <dbReference type="NCBI Taxonomy" id="67301"/>
    <lineage>
        <taxon>Bacteria</taxon>
        <taxon>Bacillati</taxon>
        <taxon>Actinomycetota</taxon>
        <taxon>Actinomycetes</taxon>
        <taxon>Kitasatosporales</taxon>
        <taxon>Streptomycetaceae</taxon>
        <taxon>Streptomyces</taxon>
    </lineage>
</organism>
<evidence type="ECO:0000313" key="3">
    <source>
        <dbReference type="Proteomes" id="UP001550850"/>
    </source>
</evidence>
<dbReference type="Proteomes" id="UP001550850">
    <property type="component" value="Unassembled WGS sequence"/>
</dbReference>
<proteinExistence type="predicted"/>
<keyword evidence="1" id="KW-0472">Membrane</keyword>
<accession>A0ABV2YEP2</accession>
<feature type="transmembrane region" description="Helical" evidence="1">
    <location>
        <begin position="146"/>
        <end position="171"/>
    </location>
</feature>
<reference evidence="2 3" key="1">
    <citation type="submission" date="2024-06" db="EMBL/GenBank/DDBJ databases">
        <title>The Natural Products Discovery Center: Release of the First 8490 Sequenced Strains for Exploring Actinobacteria Biosynthetic Diversity.</title>
        <authorList>
            <person name="Kalkreuter E."/>
            <person name="Kautsar S.A."/>
            <person name="Yang D."/>
            <person name="Bader C.D."/>
            <person name="Teijaro C.N."/>
            <person name="Fluegel L."/>
            <person name="Davis C.M."/>
            <person name="Simpson J.R."/>
            <person name="Lauterbach L."/>
            <person name="Steele A.D."/>
            <person name="Gui C."/>
            <person name="Meng S."/>
            <person name="Li G."/>
            <person name="Viehrig K."/>
            <person name="Ye F."/>
            <person name="Su P."/>
            <person name="Kiefer A.F."/>
            <person name="Nichols A."/>
            <person name="Cepeda A.J."/>
            <person name="Yan W."/>
            <person name="Fan B."/>
            <person name="Jiang Y."/>
            <person name="Adhikari A."/>
            <person name="Zheng C.-J."/>
            <person name="Schuster L."/>
            <person name="Cowan T.M."/>
            <person name="Smanski M.J."/>
            <person name="Chevrette M.G."/>
            <person name="De Carvalho L.P.S."/>
            <person name="Shen B."/>
        </authorList>
    </citation>
    <scope>NUCLEOTIDE SEQUENCE [LARGE SCALE GENOMIC DNA]</scope>
    <source>
        <strain evidence="2 3">NPDC038104</strain>
    </source>
</reference>
<name>A0ABV2YEP2_9ACTN</name>
<evidence type="ECO:0000313" key="2">
    <source>
        <dbReference type="EMBL" id="MEU3554001.1"/>
    </source>
</evidence>
<dbReference type="EMBL" id="JBEZUR010000007">
    <property type="protein sequence ID" value="MEU3554001.1"/>
    <property type="molecule type" value="Genomic_DNA"/>
</dbReference>
<keyword evidence="1" id="KW-0812">Transmembrane</keyword>
<evidence type="ECO:0008006" key="4">
    <source>
        <dbReference type="Google" id="ProtNLM"/>
    </source>
</evidence>
<comment type="caution">
    <text evidence="2">The sequence shown here is derived from an EMBL/GenBank/DDBJ whole genome shotgun (WGS) entry which is preliminary data.</text>
</comment>
<dbReference type="RefSeq" id="WP_108956036.1">
    <property type="nucleotide sequence ID" value="NZ_BEVZ01000007.1"/>
</dbReference>